<feature type="compositionally biased region" description="Low complexity" evidence="1">
    <location>
        <begin position="262"/>
        <end position="276"/>
    </location>
</feature>
<gene>
    <name evidence="2" type="ORF">BRAFLDRAFT_106493</name>
</gene>
<accession>C3Y885</accession>
<feature type="compositionally biased region" description="Pro residues" evidence="1">
    <location>
        <begin position="232"/>
        <end position="261"/>
    </location>
</feature>
<feature type="compositionally biased region" description="Polar residues" evidence="1">
    <location>
        <begin position="108"/>
        <end position="173"/>
    </location>
</feature>
<name>C3Y885_BRAFL</name>
<evidence type="ECO:0000313" key="2">
    <source>
        <dbReference type="EMBL" id="EEN63554.1"/>
    </source>
</evidence>
<dbReference type="PANTHER" id="PTHR24216">
    <property type="entry name" value="PAXILLIN-RELATED"/>
    <property type="match status" value="1"/>
</dbReference>
<dbReference type="STRING" id="7739.C3Y885"/>
<protein>
    <submittedName>
        <fullName evidence="2">Uncharacterized protein</fullName>
    </submittedName>
</protein>
<reference evidence="2" key="1">
    <citation type="journal article" date="2008" name="Nature">
        <title>The amphioxus genome and the evolution of the chordate karyotype.</title>
        <authorList>
            <consortium name="US DOE Joint Genome Institute (JGI-PGF)"/>
            <person name="Putnam N.H."/>
            <person name="Butts T."/>
            <person name="Ferrier D.E.K."/>
            <person name="Furlong R.F."/>
            <person name="Hellsten U."/>
            <person name="Kawashima T."/>
            <person name="Robinson-Rechavi M."/>
            <person name="Shoguchi E."/>
            <person name="Terry A."/>
            <person name="Yu J.-K."/>
            <person name="Benito-Gutierrez E.L."/>
            <person name="Dubchak I."/>
            <person name="Garcia-Fernandez J."/>
            <person name="Gibson-Brown J.J."/>
            <person name="Grigoriev I.V."/>
            <person name="Horton A.C."/>
            <person name="de Jong P.J."/>
            <person name="Jurka J."/>
            <person name="Kapitonov V.V."/>
            <person name="Kohara Y."/>
            <person name="Kuroki Y."/>
            <person name="Lindquist E."/>
            <person name="Lucas S."/>
            <person name="Osoegawa K."/>
            <person name="Pennacchio L.A."/>
            <person name="Salamov A.A."/>
            <person name="Satou Y."/>
            <person name="Sauka-Spengler T."/>
            <person name="Schmutz J."/>
            <person name="Shin-I T."/>
            <person name="Toyoda A."/>
            <person name="Bronner-Fraser M."/>
            <person name="Fujiyama A."/>
            <person name="Holland L.Z."/>
            <person name="Holland P.W.H."/>
            <person name="Satoh N."/>
            <person name="Rokhsar D.S."/>
        </authorList>
    </citation>
    <scope>NUCLEOTIDE SEQUENCE [LARGE SCALE GENOMIC DNA]</scope>
    <source>
        <strain evidence="2">S238N-H82</strain>
        <tissue evidence="2">Testes</tissue>
    </source>
</reference>
<dbReference type="InParanoid" id="C3Y885"/>
<dbReference type="EMBL" id="GG666491">
    <property type="protein sequence ID" value="EEN63554.1"/>
    <property type="molecule type" value="Genomic_DNA"/>
</dbReference>
<feature type="compositionally biased region" description="Pro residues" evidence="1">
    <location>
        <begin position="306"/>
        <end position="355"/>
    </location>
</feature>
<evidence type="ECO:0000256" key="1">
    <source>
        <dbReference type="SAM" id="MobiDB-lite"/>
    </source>
</evidence>
<feature type="compositionally biased region" description="Pro residues" evidence="1">
    <location>
        <begin position="277"/>
        <end position="292"/>
    </location>
</feature>
<dbReference type="AlphaFoldDB" id="C3Y885"/>
<proteinExistence type="predicted"/>
<feature type="compositionally biased region" description="Low complexity" evidence="1">
    <location>
        <begin position="217"/>
        <end position="231"/>
    </location>
</feature>
<feature type="compositionally biased region" description="Pro residues" evidence="1">
    <location>
        <begin position="180"/>
        <end position="216"/>
    </location>
</feature>
<organism>
    <name type="scientific">Branchiostoma floridae</name>
    <name type="common">Florida lancelet</name>
    <name type="synonym">Amphioxus</name>
    <dbReference type="NCBI Taxonomy" id="7739"/>
    <lineage>
        <taxon>Eukaryota</taxon>
        <taxon>Metazoa</taxon>
        <taxon>Chordata</taxon>
        <taxon>Cephalochordata</taxon>
        <taxon>Leptocardii</taxon>
        <taxon>Amphioxiformes</taxon>
        <taxon>Branchiostomatidae</taxon>
        <taxon>Branchiostoma</taxon>
    </lineage>
</organism>
<dbReference type="PANTHER" id="PTHR24216:SF65">
    <property type="entry name" value="PAXILLIN-LIKE PROTEIN 1"/>
    <property type="match status" value="1"/>
</dbReference>
<feature type="region of interest" description="Disordered" evidence="1">
    <location>
        <begin position="95"/>
        <end position="385"/>
    </location>
</feature>
<sequence length="657" mass="71612">MARKTPKKQVVAHLLDLERFPAAAERTPDTRSRTDTTLCCAGRRPQKDIRGRMVGWHIVSILKNNKCIGKGRVTHLHARKFRKDSSLRETLCKRAPHIPDNEGDIPHISNNEGDTPHISNNEGDTQHISNNEGDTQNISNNEGDTPHISNNEGDTPHISNNEGDTPHISNNEAQLAALSPPSPDNPSAPPSPDNPSAPPSPDNPSAPPSPDNPSVPPSTDNPSAPPSTDNPSAPPSPDNPSVPPSPDNPSAPPSPDNPSVPPSTDNPSAPPSTDNPSAPPSPDNPSAPPSPDNPSAHPSHDNRSAPPSPDNPSVPPSPDNPSAPPSPDNPSAPPSPDNPSAPPSPDNPSAPPSPDNPSAQLVETKTPGTEVRKKGAEGAGPSSLFPIFNKETRRWKTPFKLIDISSWLRMKGMPSLIKPNSQGIMVQCSLGILQGLEKIFFDDNAWFGDQNAQDDMSLWLNEDLYREVLDAYESLTGVNTTDVENPRRFVLYRWKEKYEEEKEQLIADFKPQSKVIVLYLKGWDCEERLSMGAERLAAFRRFRDVVVRHIPHQYSSEMEQPSEQPGKDICDRNIASMKTHIQRYVNEKHDVITAEDMENALETHGGMKGYRIAVAQMVPAKEHHIRNHGPLGRKGAILFAHGTFQKFSDIASAMSLQ</sequence>